<evidence type="ECO:0000256" key="9">
    <source>
        <dbReference type="SAM" id="Phobius"/>
    </source>
</evidence>
<evidence type="ECO:0000256" key="3">
    <source>
        <dbReference type="ARBA" id="ARBA00022475"/>
    </source>
</evidence>
<organism evidence="10 11">
    <name type="scientific">Kutzneria buriramensis</name>
    <dbReference type="NCBI Taxonomy" id="1045776"/>
    <lineage>
        <taxon>Bacteria</taxon>
        <taxon>Bacillati</taxon>
        <taxon>Actinomycetota</taxon>
        <taxon>Actinomycetes</taxon>
        <taxon>Pseudonocardiales</taxon>
        <taxon>Pseudonocardiaceae</taxon>
        <taxon>Kutzneria</taxon>
    </lineage>
</organism>
<evidence type="ECO:0000256" key="8">
    <source>
        <dbReference type="ARBA" id="ARBA00039381"/>
    </source>
</evidence>
<proteinExistence type="predicted"/>
<evidence type="ECO:0000256" key="1">
    <source>
        <dbReference type="ARBA" id="ARBA00004651"/>
    </source>
</evidence>
<sequence>MTAAAHRHVGSSRPVWLVLVLLFGVAWLVVALDGGNFVALPNLQNIAQSSVALGLVAVGQSLVVLAGSLDLSVAYVVSVSAVTASVVMNGSAADIPLGLAAALGVGAVIGLGNGAVIVGLRVNPFIATLGMSLVVRGILNALFDNFAGAVPDEFQALGYDAVAGVPVSLFLLAAVVAGAWLLLHRTRFGYHVYAVGGNIEAARASGIRTGRVVLVAHVLAGVCAAASGVFLASRLGAGAPWVGPDGGYDLESIAAVVLGGTALAGGRGRLLGTIAAVLMLAVLDSVFNQFQANAFVQTLVRGVIIIGAVALYAFREQS</sequence>
<dbReference type="InterPro" id="IPR001851">
    <property type="entry name" value="ABC_transp_permease"/>
</dbReference>
<evidence type="ECO:0000256" key="5">
    <source>
        <dbReference type="ARBA" id="ARBA00022692"/>
    </source>
</evidence>
<feature type="transmembrane region" description="Helical" evidence="9">
    <location>
        <begin position="253"/>
        <end position="282"/>
    </location>
</feature>
<evidence type="ECO:0000256" key="4">
    <source>
        <dbReference type="ARBA" id="ARBA00022519"/>
    </source>
</evidence>
<keyword evidence="5 9" id="KW-0812">Transmembrane</keyword>
<protein>
    <recommendedName>
        <fullName evidence="8">Autoinducer 2 import system permease protein LsrD</fullName>
    </recommendedName>
</protein>
<keyword evidence="4" id="KW-0997">Cell inner membrane</keyword>
<evidence type="ECO:0000313" key="10">
    <source>
        <dbReference type="EMBL" id="REH33113.1"/>
    </source>
</evidence>
<feature type="transmembrane region" description="Helical" evidence="9">
    <location>
        <begin position="163"/>
        <end position="183"/>
    </location>
</feature>
<evidence type="ECO:0000313" key="11">
    <source>
        <dbReference type="Proteomes" id="UP000256269"/>
    </source>
</evidence>
<dbReference type="AlphaFoldDB" id="A0A3E0GZP0"/>
<dbReference type="OrthoDB" id="3468954at2"/>
<gene>
    <name evidence="10" type="ORF">BCF44_120185</name>
</gene>
<feature type="transmembrane region" description="Helical" evidence="9">
    <location>
        <begin position="125"/>
        <end position="143"/>
    </location>
</feature>
<name>A0A3E0GZP0_9PSEU</name>
<keyword evidence="7 9" id="KW-0472">Membrane</keyword>
<evidence type="ECO:0000256" key="6">
    <source>
        <dbReference type="ARBA" id="ARBA00022989"/>
    </source>
</evidence>
<dbReference type="PANTHER" id="PTHR32196">
    <property type="entry name" value="ABC TRANSPORTER PERMEASE PROTEIN YPHD-RELATED-RELATED"/>
    <property type="match status" value="1"/>
</dbReference>
<dbReference type="GO" id="GO:0005886">
    <property type="term" value="C:plasma membrane"/>
    <property type="evidence" value="ECO:0007669"/>
    <property type="project" value="UniProtKB-SubCell"/>
</dbReference>
<keyword evidence="2" id="KW-0813">Transport</keyword>
<feature type="transmembrane region" description="Helical" evidence="9">
    <location>
        <begin position="212"/>
        <end position="233"/>
    </location>
</feature>
<comment type="caution">
    <text evidence="10">The sequence shown here is derived from an EMBL/GenBank/DDBJ whole genome shotgun (WGS) entry which is preliminary data.</text>
</comment>
<reference evidence="10 11" key="1">
    <citation type="submission" date="2018-08" db="EMBL/GenBank/DDBJ databases">
        <title>Genomic Encyclopedia of Archaeal and Bacterial Type Strains, Phase II (KMG-II): from individual species to whole genera.</title>
        <authorList>
            <person name="Goeker M."/>
        </authorList>
    </citation>
    <scope>NUCLEOTIDE SEQUENCE [LARGE SCALE GENOMIC DNA]</scope>
    <source>
        <strain evidence="10 11">DSM 45791</strain>
    </source>
</reference>
<accession>A0A3E0GZP0</accession>
<dbReference type="RefSeq" id="WP_116180516.1">
    <property type="nucleotide sequence ID" value="NZ_CP144375.1"/>
</dbReference>
<feature type="transmembrane region" description="Helical" evidence="9">
    <location>
        <begin position="294"/>
        <end position="314"/>
    </location>
</feature>
<evidence type="ECO:0000256" key="2">
    <source>
        <dbReference type="ARBA" id="ARBA00022448"/>
    </source>
</evidence>
<dbReference type="PANTHER" id="PTHR32196:SF71">
    <property type="entry name" value="AUTOINDUCER 2 IMPORT SYSTEM PERMEASE PROTEIN LSRD"/>
    <property type="match status" value="1"/>
</dbReference>
<keyword evidence="11" id="KW-1185">Reference proteome</keyword>
<keyword evidence="6 9" id="KW-1133">Transmembrane helix</keyword>
<dbReference type="CDD" id="cd06579">
    <property type="entry name" value="TM_PBP1_transp_AraH_like"/>
    <property type="match status" value="1"/>
</dbReference>
<dbReference type="Proteomes" id="UP000256269">
    <property type="component" value="Unassembled WGS sequence"/>
</dbReference>
<comment type="subcellular location">
    <subcellularLocation>
        <location evidence="1">Cell membrane</location>
        <topology evidence="1">Multi-pass membrane protein</topology>
    </subcellularLocation>
</comment>
<feature type="transmembrane region" description="Helical" evidence="9">
    <location>
        <begin position="97"/>
        <end position="118"/>
    </location>
</feature>
<dbReference type="GO" id="GO:0022857">
    <property type="term" value="F:transmembrane transporter activity"/>
    <property type="evidence" value="ECO:0007669"/>
    <property type="project" value="InterPro"/>
</dbReference>
<evidence type="ECO:0000256" key="7">
    <source>
        <dbReference type="ARBA" id="ARBA00023136"/>
    </source>
</evidence>
<feature type="transmembrane region" description="Helical" evidence="9">
    <location>
        <begin position="15"/>
        <end position="39"/>
    </location>
</feature>
<feature type="transmembrane region" description="Helical" evidence="9">
    <location>
        <begin position="51"/>
        <end position="77"/>
    </location>
</feature>
<dbReference type="Pfam" id="PF02653">
    <property type="entry name" value="BPD_transp_2"/>
    <property type="match status" value="1"/>
</dbReference>
<dbReference type="EMBL" id="QUNO01000020">
    <property type="protein sequence ID" value="REH33113.1"/>
    <property type="molecule type" value="Genomic_DNA"/>
</dbReference>
<keyword evidence="3" id="KW-1003">Cell membrane</keyword>